<dbReference type="FunFam" id="1.10.287.100:FF:000001">
    <property type="entry name" value="Transcription initiation factor IIA subunit"/>
    <property type="match status" value="1"/>
</dbReference>
<organism evidence="7">
    <name type="scientific">Brassica cretica</name>
    <name type="common">Mustard</name>
    <dbReference type="NCBI Taxonomy" id="69181"/>
    <lineage>
        <taxon>Eukaryota</taxon>
        <taxon>Viridiplantae</taxon>
        <taxon>Streptophyta</taxon>
        <taxon>Embryophyta</taxon>
        <taxon>Tracheophyta</taxon>
        <taxon>Spermatophyta</taxon>
        <taxon>Magnoliopsida</taxon>
        <taxon>eudicotyledons</taxon>
        <taxon>Gunneridae</taxon>
        <taxon>Pentapetalae</taxon>
        <taxon>rosids</taxon>
        <taxon>malvids</taxon>
        <taxon>Brassicales</taxon>
        <taxon>Brassicaceae</taxon>
        <taxon>Brassiceae</taxon>
        <taxon>Brassica</taxon>
    </lineage>
</organism>
<feature type="region of interest" description="Disordered" evidence="6">
    <location>
        <begin position="108"/>
        <end position="186"/>
    </location>
</feature>
<dbReference type="AlphaFoldDB" id="A0A8S9KCY0"/>
<dbReference type="EMBL" id="QGKY02000190">
    <property type="protein sequence ID" value="KAF2591313.1"/>
    <property type="molecule type" value="Genomic_DNA"/>
</dbReference>
<feature type="region of interest" description="Disordered" evidence="6">
    <location>
        <begin position="58"/>
        <end position="78"/>
    </location>
</feature>
<keyword evidence="3" id="KW-0804">Transcription</keyword>
<feature type="coiled-coil region" evidence="5">
    <location>
        <begin position="264"/>
        <end position="309"/>
    </location>
</feature>
<comment type="similarity">
    <text evidence="2">Belongs to the TFIIA subunit 1 family.</text>
</comment>
<dbReference type="PANTHER" id="PTHR12694:SF17">
    <property type="entry name" value="TRANSCRIPTION FACTOR IIA ALPHA_BETA SUBUNIT"/>
    <property type="match status" value="1"/>
</dbReference>
<dbReference type="InterPro" id="IPR004855">
    <property type="entry name" value="TFIIA_asu/bsu"/>
</dbReference>
<evidence type="ECO:0000256" key="4">
    <source>
        <dbReference type="ARBA" id="ARBA00023242"/>
    </source>
</evidence>
<dbReference type="Pfam" id="PF03153">
    <property type="entry name" value="TFIIA"/>
    <property type="match status" value="1"/>
</dbReference>
<evidence type="ECO:0008006" key="8">
    <source>
        <dbReference type="Google" id="ProtNLM"/>
    </source>
</evidence>
<feature type="compositionally biased region" description="Polar residues" evidence="6">
    <location>
        <begin position="112"/>
        <end position="127"/>
    </location>
</feature>
<comment type="subcellular location">
    <subcellularLocation>
        <location evidence="1">Nucleus</location>
    </subcellularLocation>
</comment>
<dbReference type="SMART" id="SM01371">
    <property type="entry name" value="TFIIA"/>
    <property type="match status" value="1"/>
</dbReference>
<protein>
    <recommendedName>
        <fullName evidence="8">Transcription factor IIA alpha/beta subunit</fullName>
    </recommendedName>
</protein>
<dbReference type="Gene3D" id="1.10.287.100">
    <property type="match status" value="1"/>
</dbReference>
<keyword evidence="4" id="KW-0539">Nucleus</keyword>
<dbReference type="PANTHER" id="PTHR12694">
    <property type="entry name" value="TRANSCRIPTION INITIATION FACTOR IIA SUBUNIT 1"/>
    <property type="match status" value="1"/>
</dbReference>
<evidence type="ECO:0000313" key="7">
    <source>
        <dbReference type="EMBL" id="KAF2591313.1"/>
    </source>
</evidence>
<dbReference type="GO" id="GO:0006367">
    <property type="term" value="P:transcription initiation at RNA polymerase II promoter"/>
    <property type="evidence" value="ECO:0007669"/>
    <property type="project" value="InterPro"/>
</dbReference>
<proteinExistence type="inferred from homology"/>
<evidence type="ECO:0000256" key="6">
    <source>
        <dbReference type="SAM" id="MobiDB-lite"/>
    </source>
</evidence>
<comment type="caution">
    <text evidence="7">The sequence shown here is derived from an EMBL/GenBank/DDBJ whole genome shotgun (WGS) entry which is preliminary data.</text>
</comment>
<dbReference type="CDD" id="cd07976">
    <property type="entry name" value="TFIIA_alpha_beta_like"/>
    <property type="match status" value="1"/>
</dbReference>
<evidence type="ECO:0000256" key="2">
    <source>
        <dbReference type="ARBA" id="ARBA00010059"/>
    </source>
</evidence>
<feature type="compositionally biased region" description="Polar residues" evidence="6">
    <location>
        <begin position="164"/>
        <end position="178"/>
    </location>
</feature>
<sequence length="335" mass="36932">MATTTTTSGVYIHVIEDVVSKVREEFINNGGPGESVLSELQGIWETKMMQAGVLSGPIDRSSAQRSTPGGPLTHDLNVPYEGTEEYETPTAEMLFPPTPLQTPLPTPLPGTADNSSMYNIPTGSSDYPTPGSENGIHADVKARPTPYMDLFVPPSGKRKRDDSSTQYQNGRSIPQQDGASDDMPQVSLEGDTFCITFVGERKFPRDLLCSSSTIPQADGPMPDPYDEMLSTPNIYSYQGPNEDLNEGRTPAPNDDDPFSFFEVLLEMEEEEDGTEHLVDELRTNAGAFVEEALVEKLLENLDLEELEDEQEADDASFFDSFHFSLISVLQEERNM</sequence>
<reference evidence="7" key="1">
    <citation type="submission" date="2019-12" db="EMBL/GenBank/DDBJ databases">
        <title>Genome sequencing and annotation of Brassica cretica.</title>
        <authorList>
            <person name="Studholme D.J."/>
            <person name="Sarris P.F."/>
        </authorList>
    </citation>
    <scope>NUCLEOTIDE SEQUENCE</scope>
    <source>
        <strain evidence="7">PFS-102/07</strain>
        <tissue evidence="7">Leaf</tissue>
    </source>
</reference>
<accession>A0A8S9KCY0</accession>
<dbReference type="GO" id="GO:0005672">
    <property type="term" value="C:transcription factor TFIIA complex"/>
    <property type="evidence" value="ECO:0007669"/>
    <property type="project" value="InterPro"/>
</dbReference>
<evidence type="ECO:0000256" key="3">
    <source>
        <dbReference type="ARBA" id="ARBA00023163"/>
    </source>
</evidence>
<dbReference type="SUPFAM" id="SSF47396">
    <property type="entry name" value="Transcription factor IIA (TFIIA), alpha-helical domain"/>
    <property type="match status" value="1"/>
</dbReference>
<gene>
    <name evidence="7" type="ORF">F2Q70_00038079</name>
</gene>
<name>A0A8S9KCY0_BRACR</name>
<evidence type="ECO:0000256" key="1">
    <source>
        <dbReference type="ARBA" id="ARBA00004123"/>
    </source>
</evidence>
<evidence type="ECO:0000256" key="5">
    <source>
        <dbReference type="SAM" id="Coils"/>
    </source>
</evidence>
<keyword evidence="5" id="KW-0175">Coiled coil</keyword>